<comment type="caution">
    <text evidence="10">The sequence shown here is derived from an EMBL/GenBank/DDBJ whole genome shotgun (WGS) entry which is preliminary data.</text>
</comment>
<dbReference type="GO" id="GO:0009847">
    <property type="term" value="P:spore germination"/>
    <property type="evidence" value="ECO:0007669"/>
    <property type="project" value="InterPro"/>
</dbReference>
<keyword evidence="5" id="KW-0472">Membrane</keyword>
<dbReference type="InterPro" id="IPR046953">
    <property type="entry name" value="Spore_GerAC-like_C"/>
</dbReference>
<dbReference type="Pfam" id="PF05504">
    <property type="entry name" value="Spore_GerAC"/>
    <property type="match status" value="1"/>
</dbReference>
<evidence type="ECO:0000313" key="10">
    <source>
        <dbReference type="EMBL" id="TDG00806.1"/>
    </source>
</evidence>
<keyword evidence="7" id="KW-0449">Lipoprotein</keyword>
<sequence>MNTTRRFLKIKLAIVLLLFLSGCWDYKEIHHLTFVTTIGIDYKDDVFFVYVQALNFANIAQKEGLRPPSHSAVIGVGKGPTITDAMFDLYKSEQQRIFWGHISAMIVSEQALRRVSVEDLTDTINRYREIRYNIWVYGTSEPIEKLLEVTPNFGYSPYDSNLMKPDKTFNQFSAIEPVFLYQFIKHYFERGVTAMLPKLSYENSHWREGGKATEHLEISGAYFYSYKKLKGSLTREQLIGKRYLDEHALRVPITVFEKGKPVASIVLEPPDVHYKHRLENGEVYYDIRVRLNGYIDELYKDLKQETMTSLIENKVEKQIRETFNSGKKIKADVLNLNTPVYRFDFSGWKSHIFPNKDMENIHIDQITVKALIKYTGKYKGRID</sequence>
<dbReference type="Gene3D" id="3.30.300.210">
    <property type="entry name" value="Nutrient germinant receptor protein C, domain 3"/>
    <property type="match status" value="1"/>
</dbReference>
<dbReference type="PROSITE" id="PS51257">
    <property type="entry name" value="PROKAR_LIPOPROTEIN"/>
    <property type="match status" value="1"/>
</dbReference>
<dbReference type="InterPro" id="IPR057336">
    <property type="entry name" value="GerAC_N"/>
</dbReference>
<organism evidence="10 11">
    <name type="scientific">Paenibacillus piri</name>
    <dbReference type="NCBI Taxonomy" id="2547395"/>
    <lineage>
        <taxon>Bacteria</taxon>
        <taxon>Bacillati</taxon>
        <taxon>Bacillota</taxon>
        <taxon>Bacilli</taxon>
        <taxon>Bacillales</taxon>
        <taxon>Paenibacillaceae</taxon>
        <taxon>Paenibacillus</taxon>
    </lineage>
</organism>
<protein>
    <submittedName>
        <fullName evidence="10">Ger(X)C family spore germination protein</fullName>
    </submittedName>
</protein>
<proteinExistence type="inferred from homology"/>
<dbReference type="AlphaFoldDB" id="A0A4R5KZX0"/>
<reference evidence="10 11" key="1">
    <citation type="submission" date="2019-03" db="EMBL/GenBank/DDBJ databases">
        <title>This is whole genome sequence of Paenibacillus sp MS74 strain.</title>
        <authorList>
            <person name="Trinh H.N."/>
        </authorList>
    </citation>
    <scope>NUCLEOTIDE SEQUENCE [LARGE SCALE GENOMIC DNA]</scope>
    <source>
        <strain evidence="10 11">MS74</strain>
    </source>
</reference>
<evidence type="ECO:0000256" key="6">
    <source>
        <dbReference type="ARBA" id="ARBA00023139"/>
    </source>
</evidence>
<feature type="domain" description="Spore germination protein N-terminal" evidence="9">
    <location>
        <begin position="25"/>
        <end position="200"/>
    </location>
</feature>
<accession>A0A4R5KZX0</accession>
<evidence type="ECO:0000256" key="3">
    <source>
        <dbReference type="ARBA" id="ARBA00022544"/>
    </source>
</evidence>
<gene>
    <name evidence="10" type="ORF">E1757_04090</name>
</gene>
<dbReference type="EMBL" id="SMRT01000001">
    <property type="protein sequence ID" value="TDG00806.1"/>
    <property type="molecule type" value="Genomic_DNA"/>
</dbReference>
<feature type="domain" description="Spore germination GerAC-like C-terminal" evidence="8">
    <location>
        <begin position="221"/>
        <end position="376"/>
    </location>
</feature>
<dbReference type="NCBIfam" id="TIGR02887">
    <property type="entry name" value="spore_ger_x_C"/>
    <property type="match status" value="1"/>
</dbReference>
<keyword evidence="11" id="KW-1185">Reference proteome</keyword>
<dbReference type="RefSeq" id="WP_133225516.1">
    <property type="nucleotide sequence ID" value="NZ_SMRT01000001.1"/>
</dbReference>
<dbReference type="Proteomes" id="UP000295636">
    <property type="component" value="Unassembled WGS sequence"/>
</dbReference>
<keyword evidence="4" id="KW-0732">Signal</keyword>
<evidence type="ECO:0000256" key="7">
    <source>
        <dbReference type="ARBA" id="ARBA00023288"/>
    </source>
</evidence>
<dbReference type="OrthoDB" id="2380468at2"/>
<dbReference type="InterPro" id="IPR038501">
    <property type="entry name" value="Spore_GerAC_C_sf"/>
</dbReference>
<dbReference type="InterPro" id="IPR008844">
    <property type="entry name" value="Spore_GerAC-like"/>
</dbReference>
<comment type="subcellular location">
    <subcellularLocation>
        <location evidence="1">Membrane</location>
        <topology evidence="1">Lipid-anchor</topology>
    </subcellularLocation>
</comment>
<dbReference type="PANTHER" id="PTHR35789:SF1">
    <property type="entry name" value="SPORE GERMINATION PROTEIN B3"/>
    <property type="match status" value="1"/>
</dbReference>
<dbReference type="PANTHER" id="PTHR35789">
    <property type="entry name" value="SPORE GERMINATION PROTEIN B3"/>
    <property type="match status" value="1"/>
</dbReference>
<evidence type="ECO:0000313" key="11">
    <source>
        <dbReference type="Proteomes" id="UP000295636"/>
    </source>
</evidence>
<name>A0A4R5KZX0_9BACL</name>
<evidence type="ECO:0000259" key="8">
    <source>
        <dbReference type="Pfam" id="PF05504"/>
    </source>
</evidence>
<keyword evidence="3" id="KW-0309">Germination</keyword>
<evidence type="ECO:0000256" key="4">
    <source>
        <dbReference type="ARBA" id="ARBA00022729"/>
    </source>
</evidence>
<keyword evidence="6" id="KW-0564">Palmitate</keyword>
<comment type="similarity">
    <text evidence="2">Belongs to the GerABKC lipoprotein family.</text>
</comment>
<evidence type="ECO:0000256" key="2">
    <source>
        <dbReference type="ARBA" id="ARBA00007886"/>
    </source>
</evidence>
<evidence type="ECO:0000256" key="1">
    <source>
        <dbReference type="ARBA" id="ARBA00004635"/>
    </source>
</evidence>
<evidence type="ECO:0000256" key="5">
    <source>
        <dbReference type="ARBA" id="ARBA00023136"/>
    </source>
</evidence>
<dbReference type="Pfam" id="PF25198">
    <property type="entry name" value="Spore_GerAC_N"/>
    <property type="match status" value="1"/>
</dbReference>
<evidence type="ECO:0000259" key="9">
    <source>
        <dbReference type="Pfam" id="PF25198"/>
    </source>
</evidence>
<dbReference type="GO" id="GO:0016020">
    <property type="term" value="C:membrane"/>
    <property type="evidence" value="ECO:0007669"/>
    <property type="project" value="UniProtKB-SubCell"/>
</dbReference>